<protein>
    <submittedName>
        <fullName evidence="1">Uncharacterized protein</fullName>
    </submittedName>
</protein>
<accession>A0AAE0ZV62</accession>
<name>A0AAE0ZV62_9GAST</name>
<sequence length="156" mass="17622">MFLPRGQRPLEACLQTISNGQSSRGAPGAAVKRAGLSQWLEVVATLLRAARFPIYLGLVRDTARTGLRLPLSGSQHRGSRTGKTRHQVSLDLADIMHQSEKLCGLEWYGFRSRSSCWLCRHRVNEKLRLGRNKEMEMFLLPDQAMEPTNMCGEDKR</sequence>
<evidence type="ECO:0000313" key="2">
    <source>
        <dbReference type="Proteomes" id="UP001283361"/>
    </source>
</evidence>
<reference evidence="1" key="1">
    <citation type="journal article" date="2023" name="G3 (Bethesda)">
        <title>A reference genome for the long-term kleptoplast-retaining sea slug Elysia crispata morphotype clarki.</title>
        <authorList>
            <person name="Eastman K.E."/>
            <person name="Pendleton A.L."/>
            <person name="Shaikh M.A."/>
            <person name="Suttiyut T."/>
            <person name="Ogas R."/>
            <person name="Tomko P."/>
            <person name="Gavelis G."/>
            <person name="Widhalm J.R."/>
            <person name="Wisecaver J.H."/>
        </authorList>
    </citation>
    <scope>NUCLEOTIDE SEQUENCE</scope>
    <source>
        <strain evidence="1">ECLA1</strain>
    </source>
</reference>
<dbReference type="EMBL" id="JAWDGP010003253">
    <property type="protein sequence ID" value="KAK3775975.1"/>
    <property type="molecule type" value="Genomic_DNA"/>
</dbReference>
<gene>
    <name evidence="1" type="ORF">RRG08_043660</name>
</gene>
<dbReference type="Proteomes" id="UP001283361">
    <property type="component" value="Unassembled WGS sequence"/>
</dbReference>
<comment type="caution">
    <text evidence="1">The sequence shown here is derived from an EMBL/GenBank/DDBJ whole genome shotgun (WGS) entry which is preliminary data.</text>
</comment>
<proteinExistence type="predicted"/>
<dbReference type="AlphaFoldDB" id="A0AAE0ZV62"/>
<organism evidence="1 2">
    <name type="scientific">Elysia crispata</name>
    <name type="common">lettuce slug</name>
    <dbReference type="NCBI Taxonomy" id="231223"/>
    <lineage>
        <taxon>Eukaryota</taxon>
        <taxon>Metazoa</taxon>
        <taxon>Spiralia</taxon>
        <taxon>Lophotrochozoa</taxon>
        <taxon>Mollusca</taxon>
        <taxon>Gastropoda</taxon>
        <taxon>Heterobranchia</taxon>
        <taxon>Euthyneura</taxon>
        <taxon>Panpulmonata</taxon>
        <taxon>Sacoglossa</taxon>
        <taxon>Placobranchoidea</taxon>
        <taxon>Plakobranchidae</taxon>
        <taxon>Elysia</taxon>
    </lineage>
</organism>
<evidence type="ECO:0000313" key="1">
    <source>
        <dbReference type="EMBL" id="KAK3775975.1"/>
    </source>
</evidence>
<keyword evidence="2" id="KW-1185">Reference proteome</keyword>